<feature type="transmembrane region" description="Helical" evidence="1">
    <location>
        <begin position="142"/>
        <end position="165"/>
    </location>
</feature>
<comment type="caution">
    <text evidence="2">The sequence shown here is derived from an EMBL/GenBank/DDBJ whole genome shotgun (WGS) entry which is preliminary data.</text>
</comment>
<evidence type="ECO:0000313" key="3">
    <source>
        <dbReference type="Proteomes" id="UP000553459"/>
    </source>
</evidence>
<keyword evidence="1" id="KW-0472">Membrane</keyword>
<dbReference type="AlphaFoldDB" id="A0A845PSV7"/>
<organism evidence="2 3">
    <name type="scientific">Elizabethkingia argenteiflava</name>
    <dbReference type="NCBI Taxonomy" id="2681556"/>
    <lineage>
        <taxon>Bacteria</taxon>
        <taxon>Pseudomonadati</taxon>
        <taxon>Bacteroidota</taxon>
        <taxon>Flavobacteriia</taxon>
        <taxon>Flavobacteriales</taxon>
        <taxon>Weeksellaceae</taxon>
        <taxon>Elizabethkingia</taxon>
    </lineage>
</organism>
<keyword evidence="1" id="KW-1133">Transmembrane helix</keyword>
<evidence type="ECO:0000313" key="2">
    <source>
        <dbReference type="EMBL" id="NAW51312.1"/>
    </source>
</evidence>
<protein>
    <recommendedName>
        <fullName evidence="4">Beta-carotene 15,15'-monooxygenase</fullName>
    </recommendedName>
</protein>
<keyword evidence="3" id="KW-1185">Reference proteome</keyword>
<gene>
    <name evidence="2" type="ORF">GNY06_07940</name>
</gene>
<name>A0A845PSV7_9FLAO</name>
<feature type="transmembrane region" description="Helical" evidence="1">
    <location>
        <begin position="92"/>
        <end position="113"/>
    </location>
</feature>
<feature type="transmembrane region" description="Helical" evidence="1">
    <location>
        <begin position="42"/>
        <end position="63"/>
    </location>
</feature>
<accession>A0A845PSV7</accession>
<dbReference type="EMBL" id="JAAABJ010000519">
    <property type="protein sequence ID" value="NAW51312.1"/>
    <property type="molecule type" value="Genomic_DNA"/>
</dbReference>
<keyword evidence="1" id="KW-0812">Transmembrane</keyword>
<sequence>MRNEFDLDQLKNTWQNQSIRPHYQAADILEILNKKSQSYIRYILWISFAEFTIFLILNVFAWLRHENSDIYFSQLTLMGIIVDQKIKMSFHIAYFIFKMISLFIILYYAYIFFQKYKKIKIESNLRNFISQIISFKESVNRFIWINIVFLVIFMALITIFPIFHVHQQHLQIRTDKYTMYIMGIIISCCTGIILVFVYYRLVYGILLKKLSQNLQQLTHIEKESA</sequence>
<dbReference type="RefSeq" id="WP_166519595.1">
    <property type="nucleotide sequence ID" value="NZ_JAAABJ010000519.1"/>
</dbReference>
<proteinExistence type="predicted"/>
<dbReference type="Proteomes" id="UP000553459">
    <property type="component" value="Unassembled WGS sequence"/>
</dbReference>
<evidence type="ECO:0000256" key="1">
    <source>
        <dbReference type="SAM" id="Phobius"/>
    </source>
</evidence>
<feature type="transmembrane region" description="Helical" evidence="1">
    <location>
        <begin position="177"/>
        <end position="199"/>
    </location>
</feature>
<reference evidence="2 3" key="1">
    <citation type="submission" date="2019-11" db="EMBL/GenBank/DDBJ databases">
        <title>Characterization of Elizabethkingia argenteiflava sp. nov., isolated from inner surface of Soybean Pods.</title>
        <authorList>
            <person name="Mo S."/>
        </authorList>
    </citation>
    <scope>NUCLEOTIDE SEQUENCE [LARGE SCALE GENOMIC DNA]</scope>
    <source>
        <strain evidence="2 3">YB22</strain>
    </source>
</reference>
<evidence type="ECO:0008006" key="4">
    <source>
        <dbReference type="Google" id="ProtNLM"/>
    </source>
</evidence>